<dbReference type="FunFam" id="1.10.1420.10:FF:000005">
    <property type="entry name" value="DNA mismatch repair protein"/>
    <property type="match status" value="1"/>
</dbReference>
<keyword evidence="6 7" id="KW-0234">DNA repair</keyword>
<comment type="function">
    <text evidence="6 7">Component of the post-replicative DNA mismatch repair system (MMR).</text>
</comment>
<evidence type="ECO:0000256" key="5">
    <source>
        <dbReference type="ARBA" id="ARBA00023125"/>
    </source>
</evidence>
<evidence type="ECO:0000256" key="7">
    <source>
        <dbReference type="RuleBase" id="RU003756"/>
    </source>
</evidence>
<dbReference type="FunFam" id="3.40.1170.10:FF:000002">
    <property type="entry name" value="DNA mismatch repair protein"/>
    <property type="match status" value="1"/>
</dbReference>
<organism evidence="10 11">
    <name type="scientific">Coptotermes formosanus</name>
    <name type="common">Formosan subterranean termite</name>
    <dbReference type="NCBI Taxonomy" id="36987"/>
    <lineage>
        <taxon>Eukaryota</taxon>
        <taxon>Metazoa</taxon>
        <taxon>Ecdysozoa</taxon>
        <taxon>Arthropoda</taxon>
        <taxon>Hexapoda</taxon>
        <taxon>Insecta</taxon>
        <taxon>Pterygota</taxon>
        <taxon>Neoptera</taxon>
        <taxon>Polyneoptera</taxon>
        <taxon>Dictyoptera</taxon>
        <taxon>Blattodea</taxon>
        <taxon>Blattoidea</taxon>
        <taxon>Termitoidae</taxon>
        <taxon>Rhinotermitidae</taxon>
        <taxon>Coptotermes</taxon>
    </lineage>
</organism>
<dbReference type="InterPro" id="IPR007860">
    <property type="entry name" value="DNA_mmatch_repair_MutS_con_dom"/>
</dbReference>
<dbReference type="Gene3D" id="3.40.1170.10">
    <property type="entry name" value="DNA repair protein MutS, domain I"/>
    <property type="match status" value="1"/>
</dbReference>
<dbReference type="PANTHER" id="PTHR11361">
    <property type="entry name" value="DNA MISMATCH REPAIR PROTEIN MUTS FAMILY MEMBER"/>
    <property type="match status" value="1"/>
</dbReference>
<evidence type="ECO:0000256" key="2">
    <source>
        <dbReference type="ARBA" id="ARBA00022741"/>
    </source>
</evidence>
<gene>
    <name evidence="10" type="ORF">Cfor_05973</name>
</gene>
<feature type="compositionally biased region" description="Polar residues" evidence="8">
    <location>
        <begin position="1"/>
        <end position="15"/>
    </location>
</feature>
<dbReference type="Gene3D" id="3.30.420.110">
    <property type="entry name" value="MutS, connector domain"/>
    <property type="match status" value="1"/>
</dbReference>
<comment type="caution">
    <text evidence="10">The sequence shown here is derived from an EMBL/GenBank/DDBJ whole genome shotgun (WGS) entry which is preliminary data.</text>
</comment>
<dbReference type="InParanoid" id="A0A6L2PE92"/>
<dbReference type="InterPro" id="IPR017261">
    <property type="entry name" value="DNA_mismatch_repair_MutS/MSH"/>
</dbReference>
<feature type="compositionally biased region" description="Polar residues" evidence="8">
    <location>
        <begin position="291"/>
        <end position="303"/>
    </location>
</feature>
<reference evidence="11" key="1">
    <citation type="submission" date="2020-01" db="EMBL/GenBank/DDBJ databases">
        <title>Draft genome sequence of the Termite Coptotermes fromosanus.</title>
        <authorList>
            <person name="Itakura S."/>
            <person name="Yosikawa Y."/>
            <person name="Umezawa K."/>
        </authorList>
    </citation>
    <scope>NUCLEOTIDE SEQUENCE [LARGE SCALE GENOMIC DNA]</scope>
</reference>
<evidence type="ECO:0000313" key="11">
    <source>
        <dbReference type="Proteomes" id="UP000502823"/>
    </source>
</evidence>
<dbReference type="GO" id="GO:0005524">
    <property type="term" value="F:ATP binding"/>
    <property type="evidence" value="ECO:0007669"/>
    <property type="project" value="UniProtKB-UniRule"/>
</dbReference>
<dbReference type="Pfam" id="PF05188">
    <property type="entry name" value="MutS_II"/>
    <property type="match status" value="1"/>
</dbReference>
<dbReference type="InterPro" id="IPR000432">
    <property type="entry name" value="DNA_mismatch_repair_MutS_C"/>
</dbReference>
<dbReference type="Pfam" id="PF00855">
    <property type="entry name" value="PWWP"/>
    <property type="match status" value="1"/>
</dbReference>
<dbReference type="InterPro" id="IPR007696">
    <property type="entry name" value="DNA_mismatch_repair_MutS_core"/>
</dbReference>
<keyword evidence="5 6" id="KW-0238">DNA-binding</keyword>
<dbReference type="SMART" id="SM00293">
    <property type="entry name" value="PWWP"/>
    <property type="match status" value="1"/>
</dbReference>
<evidence type="ECO:0000313" key="10">
    <source>
        <dbReference type="EMBL" id="GFG28688.1"/>
    </source>
</evidence>
<keyword evidence="4 6" id="KW-0067">ATP-binding</keyword>
<dbReference type="Pfam" id="PF05190">
    <property type="entry name" value="MutS_IV"/>
    <property type="match status" value="1"/>
</dbReference>
<dbReference type="PANTHER" id="PTHR11361:SF148">
    <property type="entry name" value="DNA MISMATCH REPAIR PROTEIN MSH6"/>
    <property type="match status" value="1"/>
</dbReference>
<evidence type="ECO:0000256" key="1">
    <source>
        <dbReference type="ARBA" id="ARBA00006271"/>
    </source>
</evidence>
<dbReference type="CDD" id="cd05837">
    <property type="entry name" value="PWWP_MSH6"/>
    <property type="match status" value="1"/>
</dbReference>
<dbReference type="InterPro" id="IPR000313">
    <property type="entry name" value="PWWP_dom"/>
</dbReference>
<feature type="compositionally biased region" description="Basic residues" evidence="8">
    <location>
        <begin position="272"/>
        <end position="288"/>
    </location>
</feature>
<dbReference type="Gene3D" id="1.10.1420.10">
    <property type="match status" value="2"/>
</dbReference>
<feature type="compositionally biased region" description="Acidic residues" evidence="8">
    <location>
        <begin position="250"/>
        <end position="265"/>
    </location>
</feature>
<dbReference type="SUPFAM" id="SSF52540">
    <property type="entry name" value="P-loop containing nucleoside triphosphate hydrolases"/>
    <property type="match status" value="1"/>
</dbReference>
<keyword evidence="11" id="KW-1185">Reference proteome</keyword>
<evidence type="ECO:0000259" key="9">
    <source>
        <dbReference type="PROSITE" id="PS50812"/>
    </source>
</evidence>
<proteinExistence type="inferred from homology"/>
<keyword evidence="3 6" id="KW-0227">DNA damage</keyword>
<dbReference type="GO" id="GO:0140664">
    <property type="term" value="F:ATP-dependent DNA damage sensor activity"/>
    <property type="evidence" value="ECO:0007669"/>
    <property type="project" value="InterPro"/>
</dbReference>
<dbReference type="SUPFAM" id="SSF53150">
    <property type="entry name" value="DNA repair protein MutS, domain II"/>
    <property type="match status" value="1"/>
</dbReference>
<dbReference type="Proteomes" id="UP000502823">
    <property type="component" value="Unassembled WGS sequence"/>
</dbReference>
<comment type="similarity">
    <text evidence="1 6 7">Belongs to the DNA mismatch repair MutS family.</text>
</comment>
<feature type="region of interest" description="Disordered" evidence="8">
    <location>
        <begin position="183"/>
        <end position="303"/>
    </location>
</feature>
<dbReference type="FunCoup" id="A0A6L2PE92">
    <property type="interactions" value="1697"/>
</dbReference>
<feature type="compositionally biased region" description="Polar residues" evidence="8">
    <location>
        <begin position="23"/>
        <end position="55"/>
    </location>
</feature>
<dbReference type="PIRSF" id="PIRSF037677">
    <property type="entry name" value="DNA_mis_repair_Msh6"/>
    <property type="match status" value="1"/>
</dbReference>
<dbReference type="GO" id="GO:0030983">
    <property type="term" value="F:mismatched DNA binding"/>
    <property type="evidence" value="ECO:0007669"/>
    <property type="project" value="UniProtKB-UniRule"/>
</dbReference>
<dbReference type="EMBL" id="BLKM01000078">
    <property type="protein sequence ID" value="GFG28688.1"/>
    <property type="molecule type" value="Genomic_DNA"/>
</dbReference>
<dbReference type="Pfam" id="PF00488">
    <property type="entry name" value="MutS_V"/>
    <property type="match status" value="1"/>
</dbReference>
<evidence type="ECO:0000256" key="6">
    <source>
        <dbReference type="PIRNR" id="PIRNR037677"/>
    </source>
</evidence>
<dbReference type="Gene3D" id="3.40.50.300">
    <property type="entry name" value="P-loop containing nucleotide triphosphate hydrolases"/>
    <property type="match status" value="1"/>
</dbReference>
<dbReference type="InterPro" id="IPR036678">
    <property type="entry name" value="MutS_con_dom_sf"/>
</dbReference>
<accession>A0A6L2PE92</accession>
<dbReference type="PROSITE" id="PS00486">
    <property type="entry name" value="DNA_MISMATCH_REPAIR_2"/>
    <property type="match status" value="1"/>
</dbReference>
<dbReference type="PROSITE" id="PS50812">
    <property type="entry name" value="PWWP"/>
    <property type="match status" value="1"/>
</dbReference>
<protein>
    <recommendedName>
        <fullName evidence="6">DNA mismatch repair protein</fullName>
    </recommendedName>
</protein>
<dbReference type="InterPro" id="IPR045076">
    <property type="entry name" value="MutS"/>
</dbReference>
<feature type="region of interest" description="Disordered" evidence="8">
    <location>
        <begin position="1"/>
        <end position="74"/>
    </location>
</feature>
<dbReference type="Gene3D" id="2.30.30.140">
    <property type="match status" value="1"/>
</dbReference>
<dbReference type="GO" id="GO:0006298">
    <property type="term" value="P:mismatch repair"/>
    <property type="evidence" value="ECO:0007669"/>
    <property type="project" value="InterPro"/>
</dbReference>
<dbReference type="SUPFAM" id="SSF55271">
    <property type="entry name" value="DNA repair protein MutS, domain I"/>
    <property type="match status" value="1"/>
</dbReference>
<dbReference type="SMART" id="SM00534">
    <property type="entry name" value="MUTSac"/>
    <property type="match status" value="1"/>
</dbReference>
<name>A0A6L2PE92_COPFO</name>
<dbReference type="InterPro" id="IPR007861">
    <property type="entry name" value="DNA_mismatch_repair_MutS_clamp"/>
</dbReference>
<dbReference type="SUPFAM" id="SSF63748">
    <property type="entry name" value="Tudor/PWWP/MBT"/>
    <property type="match status" value="1"/>
</dbReference>
<evidence type="ECO:0000256" key="8">
    <source>
        <dbReference type="SAM" id="MobiDB-lite"/>
    </source>
</evidence>
<feature type="domain" description="PWWP" evidence="9">
    <location>
        <begin position="83"/>
        <end position="141"/>
    </location>
</feature>
<evidence type="ECO:0000256" key="3">
    <source>
        <dbReference type="ARBA" id="ARBA00022763"/>
    </source>
</evidence>
<dbReference type="InterPro" id="IPR016151">
    <property type="entry name" value="DNA_mismatch_repair_MutS_N"/>
</dbReference>
<sequence length="1329" mass="149451">MAQKNTLFNYFSKSPAQPKVQKESASSPSQTNDKGLQKSKAATPTSGSKKVTKSVTPKIGRKRGTATSATDDNKQNEGIDFDVCDIVWSKLDGYPWWPSMVCNHPKLKYHVKGNDIHVQFFDDPPTRAWIRRKYVERYVDGVKKLAPTKDKDKWRAACNQADSALKLSKMERSKLIVDYTDDSASEIECEDEEEAEDMDKENQDIAQDGQSPRQKKRRILVLDSEDSEDEYKPNKEDLDVVSESASSGTDSDEVLGNDSIEESEEGTPQKANTKRKRASRNRPSKRVKNMGLNSTPSNEVSKQTRAKLVPLHLYENSAVKRNGFEAFISPSQTVKDGTKAKLAVFSSKENTGTKSFENGSTDAWPHLRLDFLKPSKIRDAQRRSPTDPEYNPKTLYVPEEFKKNLTPALRQWWEMKSQHFDCILFFKVGKFYELYHMDAVIGVNELHLQYMKGDNAHSGFPEIAYGRFSSALIEKGYKVARVEQTETPEMMEERCRGKGKVTKFDKVVKREICQITTKGTRVFSVIDGDASTAENSYLFALTEKSTGSSVSYGVCFIDTSIGVFHLGQFVDDRHCSRLRTLFAHHPPVQVLYERRALSEKTLQLLNSSLASVIKEPLAPEIEFWNSNKTLTTLAEGSYFSSQSSGINWPEGLKQFLNEADTLGLTAHEDYDLAVRGLGACTWYLKDCYLDQQLLSMGRFELYQPQDVLEAKGPLMNSGSRPAFSKHMASVLDGITLCNLDIIEDHYRERDGTLLQRLDQCCTPFGKRLLRQWLCSPLCDVDGIRSRQDAITWLLEHSALVSEARGLLTQLPDLERLLSKIHAQGNAFRSKTHPDSRAVFFEDRIYSKKKILEFISTLTGFKSAEKIASLFQGLYISLLVQCACNEQQNAIGKFPDLAEALHFFETAFDHEKAKEAGRINPSKGVDPEYDSVLEELQGLKRELDEYLNSQRKYFGCKVTYCGSDRKRFQLEVPDACTKKAGKEYELQGQRKGFKKYWTSETKELLSRQIAAEEREKSVLKDLNRRIFARFSADYEVWNTAMQCLSVLDVLMSLAEYARSEGGETCIPQFVLPSEEMKPSLKITDGRHPCVSCADGFIPNDTVIACGENKANVVLVTGPNMGGKSTLMRQVGLLVVMAHMLTPVDRVFTRLGASDDIMAGESTFYVELSETASVLHHATKHSLVLVDELGRGTSTFDGTAIAAAVVKELGNLECRTLFSTHYHTLVEDFRHSPHVTLGHMACMVENENGDDPSQETVTFLYKFASGACPKSYGFNAARLAGISSNVIRVGYNKAVQLEKEGEQRKLFQHLFGKKQNSSDVASLIERIQTVL</sequence>
<dbReference type="SUPFAM" id="SSF48334">
    <property type="entry name" value="DNA repair protein MutS, domain III"/>
    <property type="match status" value="1"/>
</dbReference>
<dbReference type="InterPro" id="IPR027417">
    <property type="entry name" value="P-loop_NTPase"/>
</dbReference>
<feature type="compositionally biased region" description="Acidic residues" evidence="8">
    <location>
        <begin position="183"/>
        <end position="199"/>
    </location>
</feature>
<dbReference type="InterPro" id="IPR007695">
    <property type="entry name" value="DNA_mismatch_repair_MutS-lik_N"/>
</dbReference>
<dbReference type="OrthoDB" id="121051at2759"/>
<dbReference type="SMART" id="SM00533">
    <property type="entry name" value="MUTSd"/>
    <property type="match status" value="1"/>
</dbReference>
<dbReference type="Pfam" id="PF05192">
    <property type="entry name" value="MutS_III"/>
    <property type="match status" value="1"/>
</dbReference>
<dbReference type="Pfam" id="PF01624">
    <property type="entry name" value="MutS_I"/>
    <property type="match status" value="1"/>
</dbReference>
<evidence type="ECO:0000256" key="4">
    <source>
        <dbReference type="ARBA" id="ARBA00022840"/>
    </source>
</evidence>
<keyword evidence="2 6" id="KW-0547">Nucleotide-binding</keyword>
<dbReference type="InterPro" id="IPR036187">
    <property type="entry name" value="DNA_mismatch_repair_MutS_sf"/>
</dbReference>
<dbReference type="GO" id="GO:0032301">
    <property type="term" value="C:MutSalpha complex"/>
    <property type="evidence" value="ECO:0007669"/>
    <property type="project" value="TreeGrafter"/>
</dbReference>